<name>A0A0N4ZL41_PARTI</name>
<protein>
    <submittedName>
        <fullName evidence="2">Capsid protein</fullName>
    </submittedName>
</protein>
<organism evidence="1 2">
    <name type="scientific">Parastrongyloides trichosuri</name>
    <name type="common">Possum-specific nematode worm</name>
    <dbReference type="NCBI Taxonomy" id="131310"/>
    <lineage>
        <taxon>Eukaryota</taxon>
        <taxon>Metazoa</taxon>
        <taxon>Ecdysozoa</taxon>
        <taxon>Nematoda</taxon>
        <taxon>Chromadorea</taxon>
        <taxon>Rhabditida</taxon>
        <taxon>Tylenchina</taxon>
        <taxon>Panagrolaimomorpha</taxon>
        <taxon>Strongyloidoidea</taxon>
        <taxon>Strongyloididae</taxon>
        <taxon>Parastrongyloides</taxon>
    </lineage>
</organism>
<dbReference type="AlphaFoldDB" id="A0A0N4ZL41"/>
<dbReference type="WBParaSite" id="PTRK_0000887500.1">
    <property type="protein sequence ID" value="PTRK_0000887500.1"/>
    <property type="gene ID" value="PTRK_0000887500"/>
</dbReference>
<evidence type="ECO:0000313" key="2">
    <source>
        <dbReference type="WBParaSite" id="PTRK_0000887500.1"/>
    </source>
</evidence>
<dbReference type="Proteomes" id="UP000038045">
    <property type="component" value="Unplaced"/>
</dbReference>
<evidence type="ECO:0000313" key="1">
    <source>
        <dbReference type="Proteomes" id="UP000038045"/>
    </source>
</evidence>
<reference evidence="2" key="1">
    <citation type="submission" date="2017-02" db="UniProtKB">
        <authorList>
            <consortium name="WormBaseParasite"/>
        </authorList>
    </citation>
    <scope>IDENTIFICATION</scope>
</reference>
<proteinExistence type="predicted"/>
<sequence>MDTLDTLQKIGIGATGVVGSNLSASVIETVNVPVTDWTSAIVQVMAVVQYSAIVNQMRGKLGGSVFNKSKNANTVQRKQQQPIGARGFQSEVRNFFSKFQRAWKDLTMVQRTNWQVTANNNPTRDRFGNLTTLSGYNQFVKASMLAEYANAPLPTSPFTGAAPGTLMTFDSTVDISFYQLGSGSVGVTGTINAGINPFGTPFYLIIDVSVPVSAGVMSYHGRYTHVVGAVTTSFDDYSFDQELGTKYPMPIAGQKVFFRLRVVHVTSVKYSALVSDMRNKLNGSVLSKNRAGNYIRNKVTPVNPQTAAQQANRQQLGSMSSAWNGLTESQRQSWRGAVASFPYTDIFGDRKELDGKSLMIKLNLNLLNAGQSQIVSAPASVAIPELGITGGAAEISGNVELNITPATVPAGFSLLVYATPPVNGGVYFVKNKYRLLGTATAAAGVVDITALYTAKFGALSNGDLDKAVSVRCALVSNTTGQLGVGVDIRMIVRTA</sequence>
<accession>A0A0N4ZL41</accession>
<keyword evidence="1" id="KW-1185">Reference proteome</keyword>